<gene>
    <name evidence="1" type="ORF">BDZ94DRAFT_1271622</name>
</gene>
<sequence length="60" mass="6801">MCQPLVFTQLYNTHHVLIMPCPSPRRISCTHLTLCVHILHCCTNSIVCPEQCGIISYCVE</sequence>
<proteinExistence type="predicted"/>
<dbReference type="Proteomes" id="UP000807353">
    <property type="component" value="Unassembled WGS sequence"/>
</dbReference>
<dbReference type="AlphaFoldDB" id="A0A9P5XWE9"/>
<protein>
    <submittedName>
        <fullName evidence="1">Uncharacterized protein</fullName>
    </submittedName>
</protein>
<evidence type="ECO:0000313" key="2">
    <source>
        <dbReference type="Proteomes" id="UP000807353"/>
    </source>
</evidence>
<evidence type="ECO:0000313" key="1">
    <source>
        <dbReference type="EMBL" id="KAF9458023.1"/>
    </source>
</evidence>
<comment type="caution">
    <text evidence="1">The sequence shown here is derived from an EMBL/GenBank/DDBJ whole genome shotgun (WGS) entry which is preliminary data.</text>
</comment>
<organism evidence="1 2">
    <name type="scientific">Collybia nuda</name>
    <dbReference type="NCBI Taxonomy" id="64659"/>
    <lineage>
        <taxon>Eukaryota</taxon>
        <taxon>Fungi</taxon>
        <taxon>Dikarya</taxon>
        <taxon>Basidiomycota</taxon>
        <taxon>Agaricomycotina</taxon>
        <taxon>Agaricomycetes</taxon>
        <taxon>Agaricomycetidae</taxon>
        <taxon>Agaricales</taxon>
        <taxon>Tricholomatineae</taxon>
        <taxon>Clitocybaceae</taxon>
        <taxon>Collybia</taxon>
    </lineage>
</organism>
<reference evidence="1" key="1">
    <citation type="submission" date="2020-11" db="EMBL/GenBank/DDBJ databases">
        <authorList>
            <consortium name="DOE Joint Genome Institute"/>
            <person name="Ahrendt S."/>
            <person name="Riley R."/>
            <person name="Andreopoulos W."/>
            <person name="Labutti K."/>
            <person name="Pangilinan J."/>
            <person name="Ruiz-Duenas F.J."/>
            <person name="Barrasa J.M."/>
            <person name="Sanchez-Garcia M."/>
            <person name="Camarero S."/>
            <person name="Miyauchi S."/>
            <person name="Serrano A."/>
            <person name="Linde D."/>
            <person name="Babiker R."/>
            <person name="Drula E."/>
            <person name="Ayuso-Fernandez I."/>
            <person name="Pacheco R."/>
            <person name="Padilla G."/>
            <person name="Ferreira P."/>
            <person name="Barriuso J."/>
            <person name="Kellner H."/>
            <person name="Castanera R."/>
            <person name="Alfaro M."/>
            <person name="Ramirez L."/>
            <person name="Pisabarro A.G."/>
            <person name="Kuo A."/>
            <person name="Tritt A."/>
            <person name="Lipzen A."/>
            <person name="He G."/>
            <person name="Yan M."/>
            <person name="Ng V."/>
            <person name="Cullen D."/>
            <person name="Martin F."/>
            <person name="Rosso M.-N."/>
            <person name="Henrissat B."/>
            <person name="Hibbett D."/>
            <person name="Martinez A.T."/>
            <person name="Grigoriev I.V."/>
        </authorList>
    </citation>
    <scope>NUCLEOTIDE SEQUENCE</scope>
    <source>
        <strain evidence="1">CBS 247.69</strain>
    </source>
</reference>
<dbReference type="EMBL" id="MU150351">
    <property type="protein sequence ID" value="KAF9458023.1"/>
    <property type="molecule type" value="Genomic_DNA"/>
</dbReference>
<accession>A0A9P5XWE9</accession>
<keyword evidence="2" id="KW-1185">Reference proteome</keyword>
<name>A0A9P5XWE9_9AGAR</name>